<dbReference type="GO" id="GO:0005829">
    <property type="term" value="C:cytosol"/>
    <property type="evidence" value="ECO:0007669"/>
    <property type="project" value="TreeGrafter"/>
</dbReference>
<dbReference type="SUPFAM" id="SSF53850">
    <property type="entry name" value="Periplasmic binding protein-like II"/>
    <property type="match status" value="1"/>
</dbReference>
<gene>
    <name evidence="6" type="ORF">BDD26_0024</name>
</gene>
<dbReference type="AlphaFoldDB" id="A0A3D9U7T6"/>
<dbReference type="EMBL" id="QTUB01000001">
    <property type="protein sequence ID" value="REF25542.1"/>
    <property type="molecule type" value="Genomic_DNA"/>
</dbReference>
<dbReference type="NCBIfam" id="NF008416">
    <property type="entry name" value="PRK11242.1"/>
    <property type="match status" value="1"/>
</dbReference>
<keyword evidence="4" id="KW-0804">Transcription</keyword>
<dbReference type="InterPro" id="IPR005119">
    <property type="entry name" value="LysR_subst-bd"/>
</dbReference>
<dbReference type="InterPro" id="IPR050950">
    <property type="entry name" value="HTH-type_LysR_regulators"/>
</dbReference>
<dbReference type="Proteomes" id="UP000256294">
    <property type="component" value="Unassembled WGS sequence"/>
</dbReference>
<evidence type="ECO:0000313" key="6">
    <source>
        <dbReference type="EMBL" id="REF25542.1"/>
    </source>
</evidence>
<dbReference type="InterPro" id="IPR000847">
    <property type="entry name" value="LysR_HTH_N"/>
</dbReference>
<keyword evidence="2" id="KW-0805">Transcription regulation</keyword>
<dbReference type="PANTHER" id="PTHR30419:SF8">
    <property type="entry name" value="NITROGEN ASSIMILATION TRANSCRIPTIONAL ACTIVATOR-RELATED"/>
    <property type="match status" value="1"/>
</dbReference>
<dbReference type="PRINTS" id="PR00039">
    <property type="entry name" value="HTHLYSR"/>
</dbReference>
<dbReference type="RefSeq" id="WP_115825234.1">
    <property type="nucleotide sequence ID" value="NZ_QTUB01000001.1"/>
</dbReference>
<name>A0A3D9U7T6_9GAMM</name>
<organism evidence="6 7">
    <name type="scientific">Xenorhabdus cabanillasii</name>
    <dbReference type="NCBI Taxonomy" id="351673"/>
    <lineage>
        <taxon>Bacteria</taxon>
        <taxon>Pseudomonadati</taxon>
        <taxon>Pseudomonadota</taxon>
        <taxon>Gammaproteobacteria</taxon>
        <taxon>Enterobacterales</taxon>
        <taxon>Morganellaceae</taxon>
        <taxon>Xenorhabdus</taxon>
    </lineage>
</organism>
<evidence type="ECO:0000313" key="7">
    <source>
        <dbReference type="Proteomes" id="UP000256294"/>
    </source>
</evidence>
<reference evidence="6 7" key="1">
    <citation type="submission" date="2018-08" db="EMBL/GenBank/DDBJ databases">
        <title>Genomic Encyclopedia of Archaeal and Bacterial Type Strains, Phase II (KMG-II): from individual species to whole genera.</title>
        <authorList>
            <person name="Goeker M."/>
        </authorList>
    </citation>
    <scope>NUCLEOTIDE SEQUENCE [LARGE SCALE GENOMIC DNA]</scope>
    <source>
        <strain evidence="6 7">DSM 17905</strain>
    </source>
</reference>
<dbReference type="Gene3D" id="1.10.10.10">
    <property type="entry name" value="Winged helix-like DNA-binding domain superfamily/Winged helix DNA-binding domain"/>
    <property type="match status" value="1"/>
</dbReference>
<proteinExistence type="inferred from homology"/>
<dbReference type="Gene3D" id="3.40.190.290">
    <property type="match status" value="1"/>
</dbReference>
<comment type="similarity">
    <text evidence="1">Belongs to the LysR transcriptional regulatory family.</text>
</comment>
<dbReference type="GO" id="GO:0003677">
    <property type="term" value="F:DNA binding"/>
    <property type="evidence" value="ECO:0007669"/>
    <property type="project" value="UniProtKB-KW"/>
</dbReference>
<dbReference type="PROSITE" id="PS50931">
    <property type="entry name" value="HTH_LYSR"/>
    <property type="match status" value="1"/>
</dbReference>
<dbReference type="FunFam" id="1.10.10.10:FF:000001">
    <property type="entry name" value="LysR family transcriptional regulator"/>
    <property type="match status" value="1"/>
</dbReference>
<dbReference type="InterPro" id="IPR036388">
    <property type="entry name" value="WH-like_DNA-bd_sf"/>
</dbReference>
<dbReference type="PANTHER" id="PTHR30419">
    <property type="entry name" value="HTH-TYPE TRANSCRIPTIONAL REGULATOR YBHD"/>
    <property type="match status" value="1"/>
</dbReference>
<keyword evidence="3" id="KW-0238">DNA-binding</keyword>
<evidence type="ECO:0000256" key="2">
    <source>
        <dbReference type="ARBA" id="ARBA00023015"/>
    </source>
</evidence>
<dbReference type="Pfam" id="PF00126">
    <property type="entry name" value="HTH_1"/>
    <property type="match status" value="1"/>
</dbReference>
<dbReference type="InterPro" id="IPR036390">
    <property type="entry name" value="WH_DNA-bd_sf"/>
</dbReference>
<accession>A0A3D9U7T6</accession>
<evidence type="ECO:0000259" key="5">
    <source>
        <dbReference type="PROSITE" id="PS50931"/>
    </source>
</evidence>
<dbReference type="GO" id="GO:0003700">
    <property type="term" value="F:DNA-binding transcription factor activity"/>
    <property type="evidence" value="ECO:0007669"/>
    <property type="project" value="InterPro"/>
</dbReference>
<protein>
    <submittedName>
        <fullName evidence="6">LysR family transcriptional regulator</fullName>
    </submittedName>
</protein>
<comment type="caution">
    <text evidence="6">The sequence shown here is derived from an EMBL/GenBank/DDBJ whole genome shotgun (WGS) entry which is preliminary data.</text>
</comment>
<evidence type="ECO:0000256" key="1">
    <source>
        <dbReference type="ARBA" id="ARBA00009437"/>
    </source>
</evidence>
<evidence type="ECO:0000256" key="4">
    <source>
        <dbReference type="ARBA" id="ARBA00023163"/>
    </source>
</evidence>
<keyword evidence="7" id="KW-1185">Reference proteome</keyword>
<dbReference type="SUPFAM" id="SSF46785">
    <property type="entry name" value="Winged helix' DNA-binding domain"/>
    <property type="match status" value="1"/>
</dbReference>
<dbReference type="Pfam" id="PF03466">
    <property type="entry name" value="LysR_substrate"/>
    <property type="match status" value="1"/>
</dbReference>
<sequence>MNFRYVRYFLAVAEHHGFTRAAAALHVSQPALSQQVKLLEESLGIQLFDRSGRNTRLTDAGEVYLQYVRRAFQALDEGKRAIHDVEDLSRGSLRVAVTPTFITYFIGPLVAEFYARFPNITLQIQEISQERMEGLLINDDLDIGIAFDDGDSPEITSRVLLTEKLTLVVARHHPLAQQHHITLNELNDEKLILLSAEFATRAQIDRSFRQMGLHPQVQMEMNSISAVLEVIRRTSLSTLLPAAIAMQDKELVAIPLAGCQLERTAVLIQRKGAWETAAARVFIEVAQELADKTIKNRNT</sequence>
<feature type="domain" description="HTH lysR-type" evidence="5">
    <location>
        <begin position="1"/>
        <end position="58"/>
    </location>
</feature>
<evidence type="ECO:0000256" key="3">
    <source>
        <dbReference type="ARBA" id="ARBA00023125"/>
    </source>
</evidence>